<dbReference type="OrthoDB" id="6905012at2"/>
<dbReference type="InterPro" id="IPR018743">
    <property type="entry name" value="DUF2292"/>
</dbReference>
<dbReference type="EMBL" id="AP017928">
    <property type="protein sequence ID" value="BBA37099.1"/>
    <property type="molecule type" value="Genomic_DNA"/>
</dbReference>
<sequence>MTFNNRAPFQDSPTSPAVAQKILEALQGLRFGAVEIIVHDGRIVQIERKDKLRLNLPCPTETARTLKSDKET</sequence>
<accession>A0A250L326</accession>
<evidence type="ECO:0008006" key="3">
    <source>
        <dbReference type="Google" id="ProtNLM"/>
    </source>
</evidence>
<dbReference type="AlphaFoldDB" id="A0A250L326"/>
<protein>
    <recommendedName>
        <fullName evidence="3">DUF2292 domain-containing protein</fullName>
    </recommendedName>
</protein>
<evidence type="ECO:0000313" key="1">
    <source>
        <dbReference type="EMBL" id="BBA37099.1"/>
    </source>
</evidence>
<gene>
    <name evidence="1" type="ORF">sS8_5177</name>
</gene>
<keyword evidence="2" id="KW-1185">Reference proteome</keyword>
<reference evidence="1 2" key="1">
    <citation type="submission" date="2016-12" db="EMBL/GenBank/DDBJ databases">
        <title>Genome sequencing of Methylocaldum marinum.</title>
        <authorList>
            <person name="Takeuchi M."/>
            <person name="Kamagata Y."/>
            <person name="Hiraoka S."/>
            <person name="Oshima K."/>
            <person name="Hattori M."/>
            <person name="Iwasaki W."/>
        </authorList>
    </citation>
    <scope>NUCLEOTIDE SEQUENCE [LARGE SCALE GENOMIC DNA]</scope>
    <source>
        <strain evidence="1 2">S8</strain>
    </source>
</reference>
<name>A0A250L326_9GAMM</name>
<proteinExistence type="predicted"/>
<organism evidence="1 2">
    <name type="scientific">Methylocaldum marinum</name>
    <dbReference type="NCBI Taxonomy" id="1432792"/>
    <lineage>
        <taxon>Bacteria</taxon>
        <taxon>Pseudomonadati</taxon>
        <taxon>Pseudomonadota</taxon>
        <taxon>Gammaproteobacteria</taxon>
        <taxon>Methylococcales</taxon>
        <taxon>Methylococcaceae</taxon>
        <taxon>Methylocaldum</taxon>
    </lineage>
</organism>
<dbReference type="Proteomes" id="UP000266313">
    <property type="component" value="Chromosome"/>
</dbReference>
<dbReference type="Pfam" id="PF10055">
    <property type="entry name" value="DUF2292"/>
    <property type="match status" value="1"/>
</dbReference>
<dbReference type="RefSeq" id="WP_119632140.1">
    <property type="nucleotide sequence ID" value="NZ_AP017928.1"/>
</dbReference>
<evidence type="ECO:0000313" key="2">
    <source>
        <dbReference type="Proteomes" id="UP000266313"/>
    </source>
</evidence>
<dbReference type="KEGG" id="mmai:sS8_5177"/>